<dbReference type="PRINTS" id="PR00080">
    <property type="entry name" value="SDRFAMILY"/>
</dbReference>
<dbReference type="CDD" id="cd05233">
    <property type="entry name" value="SDR_c"/>
    <property type="match status" value="1"/>
</dbReference>
<dbReference type="NCBIfam" id="NF009466">
    <property type="entry name" value="PRK12826.1-2"/>
    <property type="match status" value="1"/>
</dbReference>
<reference evidence="3" key="1">
    <citation type="submission" date="2018-06" db="EMBL/GenBank/DDBJ databases">
        <title>Aestuariibacter litoralis strain KCTC 52945T.</title>
        <authorList>
            <person name="Li X."/>
            <person name="Salam N."/>
            <person name="Li J.-L."/>
            <person name="Chen Y.-M."/>
            <person name="Yang Z.-W."/>
            <person name="Zhang L.-Y."/>
            <person name="Han M.-X."/>
            <person name="Xiao M."/>
            <person name="Li W.-J."/>
        </authorList>
    </citation>
    <scope>NUCLEOTIDE SEQUENCE [LARGE SCALE GENOMIC DNA]</scope>
    <source>
        <strain evidence="3">KCTC 52945</strain>
    </source>
</reference>
<dbReference type="PRINTS" id="PR00081">
    <property type="entry name" value="GDHRDH"/>
</dbReference>
<dbReference type="Gene3D" id="3.40.50.720">
    <property type="entry name" value="NAD(P)-binding Rossmann-like Domain"/>
    <property type="match status" value="1"/>
</dbReference>
<comment type="similarity">
    <text evidence="1">Belongs to the short-chain dehydrogenases/reductases (SDR) family.</text>
</comment>
<organism evidence="2 3">
    <name type="scientific">Aestuariivirga litoralis</name>
    <dbReference type="NCBI Taxonomy" id="2650924"/>
    <lineage>
        <taxon>Bacteria</taxon>
        <taxon>Pseudomonadati</taxon>
        <taxon>Pseudomonadota</taxon>
        <taxon>Alphaproteobacteria</taxon>
        <taxon>Hyphomicrobiales</taxon>
        <taxon>Aestuariivirgaceae</taxon>
        <taxon>Aestuariivirga</taxon>
    </lineage>
</organism>
<evidence type="ECO:0000256" key="1">
    <source>
        <dbReference type="ARBA" id="ARBA00006484"/>
    </source>
</evidence>
<dbReference type="PROSITE" id="PS00061">
    <property type="entry name" value="ADH_SHORT"/>
    <property type="match status" value="1"/>
</dbReference>
<keyword evidence="3" id="KW-1185">Reference proteome</keyword>
<gene>
    <name evidence="2" type="ORF">DK847_18125</name>
</gene>
<dbReference type="Proteomes" id="UP000248795">
    <property type="component" value="Unassembled WGS sequence"/>
</dbReference>
<dbReference type="EMBL" id="QKVK01000010">
    <property type="protein sequence ID" value="PZF75435.1"/>
    <property type="molecule type" value="Genomic_DNA"/>
</dbReference>
<dbReference type="InterPro" id="IPR002347">
    <property type="entry name" value="SDR_fam"/>
</dbReference>
<dbReference type="InterPro" id="IPR036291">
    <property type="entry name" value="NAD(P)-bd_dom_sf"/>
</dbReference>
<comment type="caution">
    <text evidence="2">The sequence shown here is derived from an EMBL/GenBank/DDBJ whole genome shotgun (WGS) entry which is preliminary data.</text>
</comment>
<dbReference type="PANTHER" id="PTHR42879:SF2">
    <property type="entry name" value="3-OXOACYL-[ACYL-CARRIER-PROTEIN] REDUCTASE FABG"/>
    <property type="match status" value="1"/>
</dbReference>
<dbReference type="SUPFAM" id="SSF51735">
    <property type="entry name" value="NAD(P)-binding Rossmann-fold domains"/>
    <property type="match status" value="1"/>
</dbReference>
<evidence type="ECO:0000313" key="2">
    <source>
        <dbReference type="EMBL" id="PZF75435.1"/>
    </source>
</evidence>
<sequence length="250" mass="26677">MITAAADGIGKSIARAFAAEGARVHICDVNEAALAQFRKEFPDVAASKVNVRSEGEIDAWFDDALEDLGGLDVLVNNAGIKGPTAPVEDIELEGWRECLEICLDSYFLCARRAAPVMKAQKSGLILNMSSNAGQHGFGNRTPYAAAKWGVIGLTKSLAIELGPYNCRSNAICPGSVKGDRINRVIQSEADVRGVPFEVVAKEIVGNQSLERLTEAHEVAALAVFLASPAAFMINGQDIAIDGHVETFHIK</sequence>
<proteinExistence type="inferred from homology"/>
<dbReference type="Pfam" id="PF13561">
    <property type="entry name" value="adh_short_C2"/>
    <property type="match status" value="1"/>
</dbReference>
<dbReference type="GO" id="GO:0032787">
    <property type="term" value="P:monocarboxylic acid metabolic process"/>
    <property type="evidence" value="ECO:0007669"/>
    <property type="project" value="UniProtKB-ARBA"/>
</dbReference>
<name>A0A2W2AJ15_9HYPH</name>
<evidence type="ECO:0000313" key="3">
    <source>
        <dbReference type="Proteomes" id="UP000248795"/>
    </source>
</evidence>
<dbReference type="AlphaFoldDB" id="A0A2W2AJ15"/>
<dbReference type="PANTHER" id="PTHR42879">
    <property type="entry name" value="3-OXOACYL-(ACYL-CARRIER-PROTEIN) REDUCTASE"/>
    <property type="match status" value="1"/>
</dbReference>
<protein>
    <submittedName>
        <fullName evidence="2">3-oxoacyl-[acyl-carrier-protein] reductase</fullName>
    </submittedName>
</protein>
<dbReference type="FunFam" id="3.40.50.720:FF:000084">
    <property type="entry name" value="Short-chain dehydrogenase reductase"/>
    <property type="match status" value="1"/>
</dbReference>
<dbReference type="InterPro" id="IPR020904">
    <property type="entry name" value="Sc_DH/Rdtase_CS"/>
</dbReference>
<accession>A0A2W2AJ15</accession>
<dbReference type="InterPro" id="IPR050259">
    <property type="entry name" value="SDR"/>
</dbReference>